<dbReference type="Proteomes" id="UP000610611">
    <property type="component" value="Unassembled WGS sequence"/>
</dbReference>
<dbReference type="PATRIC" id="fig|1705562.3.peg.1673"/>
<evidence type="ECO:0000313" key="1">
    <source>
        <dbReference type="EMBL" id="KOX94949.1"/>
    </source>
</evidence>
<dbReference type="EMBL" id="WOWB01000001">
    <property type="protein sequence ID" value="NLV05075.1"/>
    <property type="molecule type" value="Genomic_DNA"/>
</dbReference>
<evidence type="ECO:0000313" key="3">
    <source>
        <dbReference type="Proteomes" id="UP000037729"/>
    </source>
</evidence>
<accession>A0A0M9AMB5</accession>
<sequence>MCGGSTDADKTFVLPTPSARMADCTYCGCRVEAHDPVYVSESPEGEPTGRFCNYGCLAAHIDAADLTTGTVCEWSPGQ</sequence>
<keyword evidence="3" id="KW-1185">Reference proteome</keyword>
<dbReference type="AlphaFoldDB" id="A0A0M9AMB5"/>
<reference evidence="2" key="2">
    <citation type="submission" date="2019-12" db="EMBL/GenBank/DDBJ databases">
        <title>The whole-genome sequencing of Haloarcula japonica strain pws8.</title>
        <authorList>
            <person name="Verma D.K."/>
            <person name="Gopal K."/>
            <person name="Prasad E.S."/>
        </authorList>
    </citation>
    <scope>NUCLEOTIDE SEQUENCE</scope>
    <source>
        <strain evidence="2">Pws8</strain>
    </source>
</reference>
<evidence type="ECO:0008006" key="4">
    <source>
        <dbReference type="Google" id="ProtNLM"/>
    </source>
</evidence>
<dbReference type="OrthoDB" id="200851at2157"/>
<name>A0A0M9AMB5_9EURY</name>
<comment type="caution">
    <text evidence="1">The sequence shown here is derived from an EMBL/GenBank/DDBJ whole genome shotgun (WGS) entry which is preliminary data.</text>
</comment>
<proteinExistence type="predicted"/>
<gene>
    <name evidence="1" type="ORF">AMS69_03565</name>
    <name evidence="2" type="ORF">GOC83_02835</name>
</gene>
<dbReference type="STRING" id="1705562.AMS69_03565"/>
<evidence type="ECO:0000313" key="2">
    <source>
        <dbReference type="EMBL" id="NLV05075.1"/>
    </source>
</evidence>
<dbReference type="Proteomes" id="UP000037729">
    <property type="component" value="Unassembled WGS sequence"/>
</dbReference>
<protein>
    <recommendedName>
        <fullName evidence="4">MYM-type domain-containing protein</fullName>
    </recommendedName>
</protein>
<organism evidence="1 3">
    <name type="scientific">Haloarcula rubripromontorii</name>
    <dbReference type="NCBI Taxonomy" id="1705562"/>
    <lineage>
        <taxon>Archaea</taxon>
        <taxon>Methanobacteriati</taxon>
        <taxon>Methanobacteriota</taxon>
        <taxon>Stenosarchaea group</taxon>
        <taxon>Halobacteria</taxon>
        <taxon>Halobacteriales</taxon>
        <taxon>Haloarculaceae</taxon>
        <taxon>Haloarcula</taxon>
    </lineage>
</organism>
<reference evidence="1 3" key="1">
    <citation type="submission" date="2015-08" db="EMBL/GenBank/DDBJ databases">
        <title>Genomes of Isolates from Cabo Rojo, PR.</title>
        <authorList>
            <person name="Sanchez-Nieves R.L."/>
            <person name="Montalvo-Rodriguez R."/>
        </authorList>
    </citation>
    <scope>NUCLEOTIDE SEQUENCE [LARGE SCALE GENOMIC DNA]</scope>
    <source>
        <strain evidence="1 3">SL3</strain>
    </source>
</reference>
<dbReference type="EMBL" id="LIUF01000001">
    <property type="protein sequence ID" value="KOX94949.1"/>
    <property type="molecule type" value="Genomic_DNA"/>
</dbReference>